<protein>
    <recommendedName>
        <fullName evidence="4">Phage-related membrane protein</fullName>
    </recommendedName>
</protein>
<evidence type="ECO:0000256" key="2">
    <source>
        <dbReference type="SAM" id="SignalP"/>
    </source>
</evidence>
<dbReference type="EMBL" id="AAGKHU010000165">
    <property type="protein sequence ID" value="EBP0013844.1"/>
    <property type="molecule type" value="Genomic_DNA"/>
</dbReference>
<accession>A0A5U2FA12</accession>
<reference evidence="3" key="1">
    <citation type="submission" date="2018-07" db="EMBL/GenBank/DDBJ databases">
        <authorList>
            <consortium name="GenomeTrakr network: Whole genome sequencing for foodborne pathogen traceback"/>
        </authorList>
    </citation>
    <scope>NUCLEOTIDE SEQUENCE</scope>
    <source>
        <strain evidence="3">CFSAN018538</strain>
    </source>
</reference>
<evidence type="ECO:0000313" key="3">
    <source>
        <dbReference type="EMBL" id="EBP0013844.1"/>
    </source>
</evidence>
<keyword evidence="1" id="KW-0812">Transmembrane</keyword>
<feature type="chain" id="PRO_5026004483" description="Phage-related membrane protein" evidence="2">
    <location>
        <begin position="27"/>
        <end position="85"/>
    </location>
</feature>
<feature type="signal peptide" evidence="2">
    <location>
        <begin position="1"/>
        <end position="26"/>
    </location>
</feature>
<proteinExistence type="predicted"/>
<dbReference type="AlphaFoldDB" id="A0A5U2FA12"/>
<keyword evidence="1" id="KW-0472">Membrane</keyword>
<keyword evidence="1" id="KW-1133">Transmembrane helix</keyword>
<evidence type="ECO:0000256" key="1">
    <source>
        <dbReference type="SAM" id="Phobius"/>
    </source>
</evidence>
<organism evidence="3">
    <name type="scientific">Salmonella enterica</name>
    <name type="common">Salmonella choleraesuis</name>
    <dbReference type="NCBI Taxonomy" id="28901"/>
    <lineage>
        <taxon>Bacteria</taxon>
        <taxon>Pseudomonadati</taxon>
        <taxon>Pseudomonadota</taxon>
        <taxon>Gammaproteobacteria</taxon>
        <taxon>Enterobacterales</taxon>
        <taxon>Enterobacteriaceae</taxon>
        <taxon>Salmonella</taxon>
    </lineage>
</organism>
<keyword evidence="2" id="KW-0732">Signal</keyword>
<gene>
    <name evidence="3" type="ORF">HX37_24575</name>
</gene>
<sequence length="85" mass="8370">MSGKTKQVMARIGAFALAVAAPVVFAADPAPGGGAAAKGLDLTPLTNGVNFGSVLTGIMAVAGSLIVLYAGSAGVRWILRMVRGA</sequence>
<feature type="transmembrane region" description="Helical" evidence="1">
    <location>
        <begin position="50"/>
        <end position="71"/>
    </location>
</feature>
<comment type="caution">
    <text evidence="3">The sequence shown here is derived from an EMBL/GenBank/DDBJ whole genome shotgun (WGS) entry which is preliminary data.</text>
</comment>
<name>A0A5U2FA12_SALER</name>
<evidence type="ECO:0008006" key="4">
    <source>
        <dbReference type="Google" id="ProtNLM"/>
    </source>
</evidence>